<proteinExistence type="predicted"/>
<dbReference type="InterPro" id="IPR040256">
    <property type="entry name" value="At4g02000-like"/>
</dbReference>
<dbReference type="EMBL" id="JAUIZM010000047">
    <property type="protein sequence ID" value="KAK1351305.1"/>
    <property type="molecule type" value="Genomic_DNA"/>
</dbReference>
<sequence>MVSLGSFCDSDFVPDFLADTVDDDAMSMIKLRREVEDFPLLVSPPVEGVGGYAKQDTGFTVPSSSGGIPIHEGVVEDCSSDDEGHFLTDRDAIERDTIHRVAKAAFETNINDREELIRLKHKLMEVQKFLTKRGLSMAECEKDSLLGDATFNAGLSNPKQVVCGRDDFGLPKFSTPNSGSPGVKIKDAMSAGCDGIQVPCDEERMSRGCGYSHGLSGEGPSGVKNSLGQEERTIDDKKHSWSQVVRNAPPTNDLKFDYLPMPQGESVVCPPDEVLKEGIAKFKNSIVGTFSKAALSYSRVVEFAKSAWGKSGLLHVSQKSSHVFIFKFASAVQMSNVLSKGTWYIDSKPLLVHAWGTDIHAEPVKAIPLWIKLENIPDCYWTQKGLSYLASTIAPPLGADDLTSKLEILPFAKLCVNYTVGDELPRKINVTDLDPLSGEKRIVEVLVSYPARPLICSGCRAIGHIAGACPTTKRKWVLKVRPNSTNETHSNSDAQTPVQEKVTSAQPVNEVELSPEAKEPVMSTEGRSPGFVKEEEGWTKVERKRSFVHSPSLSVEESPPPLNTFKNLCAISRFINPRFSWIFNYEHHHNGRIWVGWDPNVWKNSSLLLGT</sequence>
<comment type="caution">
    <text evidence="3">The sequence shown here is derived from an EMBL/GenBank/DDBJ whole genome shotgun (WGS) entry which is preliminary data.</text>
</comment>
<evidence type="ECO:0000259" key="2">
    <source>
        <dbReference type="Pfam" id="PF14111"/>
    </source>
</evidence>
<reference evidence="3" key="1">
    <citation type="submission" date="2023-02" db="EMBL/GenBank/DDBJ databases">
        <title>Genome of toxic invasive species Heracleum sosnowskyi carries increased number of genes despite the absence of recent whole-genome duplications.</title>
        <authorList>
            <person name="Schelkunov M."/>
            <person name="Shtratnikova V."/>
            <person name="Makarenko M."/>
            <person name="Klepikova A."/>
            <person name="Omelchenko D."/>
            <person name="Novikova G."/>
            <person name="Obukhova E."/>
            <person name="Bogdanov V."/>
            <person name="Penin A."/>
            <person name="Logacheva M."/>
        </authorList>
    </citation>
    <scope>NUCLEOTIDE SEQUENCE</scope>
    <source>
        <strain evidence="3">Hsosn_3</strain>
        <tissue evidence="3">Leaf</tissue>
    </source>
</reference>
<gene>
    <name evidence="3" type="ORF">POM88_054469</name>
</gene>
<dbReference type="Proteomes" id="UP001237642">
    <property type="component" value="Unassembled WGS sequence"/>
</dbReference>
<feature type="domain" description="DUF4283" evidence="2">
    <location>
        <begin position="280"/>
        <end position="360"/>
    </location>
</feature>
<dbReference type="InterPro" id="IPR025558">
    <property type="entry name" value="DUF4283"/>
</dbReference>
<dbReference type="Pfam" id="PF14111">
    <property type="entry name" value="DUF4283"/>
    <property type="match status" value="1"/>
</dbReference>
<evidence type="ECO:0000256" key="1">
    <source>
        <dbReference type="SAM" id="MobiDB-lite"/>
    </source>
</evidence>
<name>A0AAD8GM96_9APIA</name>
<dbReference type="AlphaFoldDB" id="A0AAD8GM96"/>
<evidence type="ECO:0000313" key="3">
    <source>
        <dbReference type="EMBL" id="KAK1351305.1"/>
    </source>
</evidence>
<keyword evidence="4" id="KW-1185">Reference proteome</keyword>
<feature type="region of interest" description="Disordered" evidence="1">
    <location>
        <begin position="482"/>
        <end position="535"/>
    </location>
</feature>
<evidence type="ECO:0000313" key="4">
    <source>
        <dbReference type="Proteomes" id="UP001237642"/>
    </source>
</evidence>
<feature type="compositionally biased region" description="Polar residues" evidence="1">
    <location>
        <begin position="482"/>
        <end position="507"/>
    </location>
</feature>
<dbReference type="PANTHER" id="PTHR31286:SF165">
    <property type="entry name" value="DUF4283 DOMAIN-CONTAINING PROTEIN"/>
    <property type="match status" value="1"/>
</dbReference>
<reference evidence="3" key="2">
    <citation type="submission" date="2023-05" db="EMBL/GenBank/DDBJ databases">
        <authorList>
            <person name="Schelkunov M.I."/>
        </authorList>
    </citation>
    <scope>NUCLEOTIDE SEQUENCE</scope>
    <source>
        <strain evidence="3">Hsosn_3</strain>
        <tissue evidence="3">Leaf</tissue>
    </source>
</reference>
<accession>A0AAD8GM96</accession>
<dbReference type="PANTHER" id="PTHR31286">
    <property type="entry name" value="GLYCINE-RICH CELL WALL STRUCTURAL PROTEIN 1.8-LIKE"/>
    <property type="match status" value="1"/>
</dbReference>
<protein>
    <recommendedName>
        <fullName evidence="2">DUF4283 domain-containing protein</fullName>
    </recommendedName>
</protein>
<organism evidence="3 4">
    <name type="scientific">Heracleum sosnowskyi</name>
    <dbReference type="NCBI Taxonomy" id="360622"/>
    <lineage>
        <taxon>Eukaryota</taxon>
        <taxon>Viridiplantae</taxon>
        <taxon>Streptophyta</taxon>
        <taxon>Embryophyta</taxon>
        <taxon>Tracheophyta</taxon>
        <taxon>Spermatophyta</taxon>
        <taxon>Magnoliopsida</taxon>
        <taxon>eudicotyledons</taxon>
        <taxon>Gunneridae</taxon>
        <taxon>Pentapetalae</taxon>
        <taxon>asterids</taxon>
        <taxon>campanulids</taxon>
        <taxon>Apiales</taxon>
        <taxon>Apiaceae</taxon>
        <taxon>Apioideae</taxon>
        <taxon>apioid superclade</taxon>
        <taxon>Tordylieae</taxon>
        <taxon>Tordyliinae</taxon>
        <taxon>Heracleum</taxon>
    </lineage>
</organism>